<dbReference type="PROSITE" id="PS51668">
    <property type="entry name" value="TSAA_2"/>
    <property type="match status" value="1"/>
</dbReference>
<dbReference type="Proteomes" id="UP000232323">
    <property type="component" value="Unassembled WGS sequence"/>
</dbReference>
<sequence>MLKVLWTSAVSLSNALILYIVYKCSKEARRYKDDLDKEKLNRKSERAGRIRFEQEVRRLQLQIASTSNKHAESNINSGDDGSSAHSQFSSFPFRPIGYMKSCFSQRNGTPRQPLLVPLARSKLQLDSDIPASSLEGLEQYSHCWILYVFHQNTDLVKTLQGDRSAKHSKINVPRLNGGKMGVLATRSPHRPVPIGLSVATVLGVKGNSVLLGGADIVDGSPVLDIKPYVPFCDAVRGAQAPAWVTDEAVDEPLKLSSVEISSTSQAVLAECWRSQRGQSMYATADEFISFVKQVLSRDIRALHKRLGGSQQEGLYHVILEGVDVMYDMTNEGVVKILGAELGGSGGRVLLTDHTDGAAIQNDADRATE</sequence>
<keyword evidence="3" id="KW-0472">Membrane</keyword>
<dbReference type="OrthoDB" id="4882at2759"/>
<accession>A0A250XHN0</accession>
<keyword evidence="6" id="KW-1185">Reference proteome</keyword>
<evidence type="ECO:0000256" key="1">
    <source>
        <dbReference type="ARBA" id="ARBA00022691"/>
    </source>
</evidence>
<dbReference type="SUPFAM" id="SSF118196">
    <property type="entry name" value="YaeB-like"/>
    <property type="match status" value="1"/>
</dbReference>
<dbReference type="FunFam" id="2.40.30.70:FF:000003">
    <property type="entry name" value="tRNA (Adenine(37)-N6)-methyltransferase isoform A"/>
    <property type="match status" value="1"/>
</dbReference>
<evidence type="ECO:0000256" key="2">
    <source>
        <dbReference type="ARBA" id="ARBA00033753"/>
    </source>
</evidence>
<dbReference type="Pfam" id="PF01980">
    <property type="entry name" value="TrmO_N"/>
    <property type="match status" value="1"/>
</dbReference>
<dbReference type="Gene3D" id="2.40.30.70">
    <property type="entry name" value="YaeB-like"/>
    <property type="match status" value="1"/>
</dbReference>
<dbReference type="InterPro" id="IPR036413">
    <property type="entry name" value="YaeB-like_sf"/>
</dbReference>
<dbReference type="CDD" id="cd09281">
    <property type="entry name" value="UPF0066"/>
    <property type="match status" value="1"/>
</dbReference>
<dbReference type="STRING" id="1157962.A0A250XHN0"/>
<evidence type="ECO:0000313" key="5">
    <source>
        <dbReference type="EMBL" id="GAX82584.1"/>
    </source>
</evidence>
<organism evidence="5 6">
    <name type="scientific">Chlamydomonas eustigma</name>
    <dbReference type="NCBI Taxonomy" id="1157962"/>
    <lineage>
        <taxon>Eukaryota</taxon>
        <taxon>Viridiplantae</taxon>
        <taxon>Chlorophyta</taxon>
        <taxon>core chlorophytes</taxon>
        <taxon>Chlorophyceae</taxon>
        <taxon>CS clade</taxon>
        <taxon>Chlamydomonadales</taxon>
        <taxon>Chlamydomonadaceae</taxon>
        <taxon>Chlamydomonas</taxon>
    </lineage>
</organism>
<evidence type="ECO:0000256" key="3">
    <source>
        <dbReference type="SAM" id="Phobius"/>
    </source>
</evidence>
<comment type="caution">
    <text evidence="5">The sequence shown here is derived from an EMBL/GenBank/DDBJ whole genome shotgun (WGS) entry which is preliminary data.</text>
</comment>
<evidence type="ECO:0000313" key="6">
    <source>
        <dbReference type="Proteomes" id="UP000232323"/>
    </source>
</evidence>
<keyword evidence="3" id="KW-1133">Transmembrane helix</keyword>
<keyword evidence="1" id="KW-0949">S-adenosyl-L-methionine</keyword>
<feature type="domain" description="TsaA-like" evidence="4">
    <location>
        <begin position="93"/>
        <end position="237"/>
    </location>
</feature>
<dbReference type="PANTHER" id="PTHR12818:SF0">
    <property type="entry name" value="TRNA (ADENINE(37)-N6)-METHYLTRANSFERASE"/>
    <property type="match status" value="1"/>
</dbReference>
<feature type="transmembrane region" description="Helical" evidence="3">
    <location>
        <begin position="6"/>
        <end position="22"/>
    </location>
</feature>
<dbReference type="AlphaFoldDB" id="A0A250XHN0"/>
<name>A0A250XHN0_9CHLO</name>
<comment type="similarity">
    <text evidence="2">Belongs to the tRNA methyltransferase O family.</text>
</comment>
<protein>
    <recommendedName>
        <fullName evidence="4">TsaA-like domain-containing protein</fullName>
    </recommendedName>
</protein>
<gene>
    <name evidence="5" type="ORF">CEUSTIGMA_g10010.t1</name>
</gene>
<keyword evidence="3" id="KW-0812">Transmembrane</keyword>
<dbReference type="InterPro" id="IPR036414">
    <property type="entry name" value="YaeB_N_sf"/>
</dbReference>
<dbReference type="NCBIfam" id="TIGR00104">
    <property type="entry name" value="tRNA_TsaA"/>
    <property type="match status" value="1"/>
</dbReference>
<dbReference type="EMBL" id="BEGY01000083">
    <property type="protein sequence ID" value="GAX82584.1"/>
    <property type="molecule type" value="Genomic_DNA"/>
</dbReference>
<dbReference type="InterPro" id="IPR023370">
    <property type="entry name" value="TrmO-like_N"/>
</dbReference>
<dbReference type="InterPro" id="IPR040372">
    <property type="entry name" value="YaeB-like"/>
</dbReference>
<dbReference type="PANTHER" id="PTHR12818">
    <property type="entry name" value="TRNA (ADENINE(37)-N6)-METHYLTRANSFERASE"/>
    <property type="match status" value="1"/>
</dbReference>
<evidence type="ECO:0000259" key="4">
    <source>
        <dbReference type="PROSITE" id="PS51668"/>
    </source>
</evidence>
<reference evidence="5 6" key="1">
    <citation type="submission" date="2017-08" db="EMBL/GenBank/DDBJ databases">
        <title>Acidophilic green algal genome provides insights into adaptation to an acidic environment.</title>
        <authorList>
            <person name="Hirooka S."/>
            <person name="Hirose Y."/>
            <person name="Kanesaki Y."/>
            <person name="Higuchi S."/>
            <person name="Fujiwara T."/>
            <person name="Onuma R."/>
            <person name="Era A."/>
            <person name="Ohbayashi R."/>
            <person name="Uzuka A."/>
            <person name="Nozaki H."/>
            <person name="Yoshikawa H."/>
            <person name="Miyagishima S.Y."/>
        </authorList>
    </citation>
    <scope>NUCLEOTIDE SEQUENCE [LARGE SCALE GENOMIC DNA]</scope>
    <source>
        <strain evidence="5 6">NIES-2499</strain>
    </source>
</reference>
<proteinExistence type="inferred from homology"/>